<keyword evidence="2" id="KW-0479">Metal-binding</keyword>
<evidence type="ECO:0000313" key="3">
    <source>
        <dbReference type="EMBL" id="AZV44625.1"/>
    </source>
</evidence>
<dbReference type="Proteomes" id="UP000283095">
    <property type="component" value="Chromosome"/>
</dbReference>
<dbReference type="OrthoDB" id="9800565at2"/>
<dbReference type="InterPro" id="IPR024654">
    <property type="entry name" value="Calcineurin-like_PHP_lpxH"/>
</dbReference>
<evidence type="ECO:0000313" key="4">
    <source>
        <dbReference type="Proteomes" id="UP000283095"/>
    </source>
</evidence>
<dbReference type="CDD" id="cd00841">
    <property type="entry name" value="MPP_YfcE"/>
    <property type="match status" value="1"/>
</dbReference>
<dbReference type="Gene3D" id="3.60.21.10">
    <property type="match status" value="1"/>
</dbReference>
<organism evidence="3 4">
    <name type="scientific">Peribacillus asahii</name>
    <dbReference type="NCBI Taxonomy" id="228899"/>
    <lineage>
        <taxon>Bacteria</taxon>
        <taxon>Bacillati</taxon>
        <taxon>Bacillota</taxon>
        <taxon>Bacilli</taxon>
        <taxon>Bacillales</taxon>
        <taxon>Bacillaceae</taxon>
        <taxon>Peribacillus</taxon>
    </lineage>
</organism>
<sequence length="170" mass="19402">MKVLVMSDSHGLTDEISIITERHKHEIVSMIHCGDSELMKEDPLMMEWTAVRGNCDRDMTYPNDIVEEIAGQKFLITHGHLYNVKMTLLSISYRSEETDAKIICFGHSHTAGSELIDGRLYVNPGSIRQPRGRREKTYAILDIIDQQVTVTFYDIKGKVVEELNNTYQIG</sequence>
<accession>A0A3Q9RQN4</accession>
<dbReference type="EC" id="3.1.4.-" evidence="2"/>
<dbReference type="InterPro" id="IPR000979">
    <property type="entry name" value="Phosphodiesterase_MJ0936/Vps29"/>
</dbReference>
<dbReference type="GO" id="GO:0046872">
    <property type="term" value="F:metal ion binding"/>
    <property type="evidence" value="ECO:0007669"/>
    <property type="project" value="UniProtKB-KW"/>
</dbReference>
<evidence type="ECO:0000256" key="1">
    <source>
        <dbReference type="ARBA" id="ARBA00008950"/>
    </source>
</evidence>
<comment type="cofactor">
    <cofactor evidence="2">
        <name>a divalent metal cation</name>
        <dbReference type="ChEBI" id="CHEBI:60240"/>
    </cofactor>
</comment>
<dbReference type="GO" id="GO:0016787">
    <property type="term" value="F:hydrolase activity"/>
    <property type="evidence" value="ECO:0007669"/>
    <property type="project" value="UniProtKB-UniRule"/>
</dbReference>
<proteinExistence type="inferred from homology"/>
<evidence type="ECO:0000256" key="2">
    <source>
        <dbReference type="RuleBase" id="RU362039"/>
    </source>
</evidence>
<dbReference type="NCBIfam" id="TIGR00040">
    <property type="entry name" value="yfcE"/>
    <property type="match status" value="1"/>
</dbReference>
<gene>
    <name evidence="3" type="ORF">BAOM_4018</name>
</gene>
<dbReference type="Pfam" id="PF12850">
    <property type="entry name" value="Metallophos_2"/>
    <property type="match status" value="1"/>
</dbReference>
<protein>
    <recommendedName>
        <fullName evidence="2">Phosphoesterase</fullName>
        <ecNumber evidence="2">3.1.4.-</ecNumber>
    </recommendedName>
</protein>
<dbReference type="InterPro" id="IPR029052">
    <property type="entry name" value="Metallo-depent_PP-like"/>
</dbReference>
<name>A0A3Q9RQN4_9BACI</name>
<dbReference type="AlphaFoldDB" id="A0A3Q9RQN4"/>
<dbReference type="InterPro" id="IPR041802">
    <property type="entry name" value="MPP_YfcE"/>
</dbReference>
<comment type="similarity">
    <text evidence="1 2">Belongs to the metallophosphoesterase superfamily. YfcE family.</text>
</comment>
<reference evidence="3 4" key="1">
    <citation type="submission" date="2018-01" db="EMBL/GenBank/DDBJ databases">
        <title>Bacillus asahii Genome sequencing and assembly.</title>
        <authorList>
            <person name="Jiang H."/>
            <person name="Feng Y."/>
            <person name="Zhao F."/>
            <person name="Lin X."/>
        </authorList>
    </citation>
    <scope>NUCLEOTIDE SEQUENCE [LARGE SCALE GENOMIC DNA]</scope>
    <source>
        <strain evidence="3 4">OM18</strain>
    </source>
</reference>
<dbReference type="PANTHER" id="PTHR11124">
    <property type="entry name" value="VACUOLAR SORTING PROTEIN VPS29"/>
    <property type="match status" value="1"/>
</dbReference>
<dbReference type="EMBL" id="CP026095">
    <property type="protein sequence ID" value="AZV44625.1"/>
    <property type="molecule type" value="Genomic_DNA"/>
</dbReference>
<dbReference type="SUPFAM" id="SSF56300">
    <property type="entry name" value="Metallo-dependent phosphatases"/>
    <property type="match status" value="1"/>
</dbReference>
<dbReference type="RefSeq" id="WP_127761558.1">
    <property type="nucleotide sequence ID" value="NZ_CP026095.1"/>
</dbReference>
<dbReference type="KEGG" id="pasa:BAOM_4018"/>